<dbReference type="InterPro" id="IPR053028">
    <property type="entry name" value="Spo0E-like_phosphatase"/>
</dbReference>
<dbReference type="PANTHER" id="PTHR41263:SF1">
    <property type="entry name" value="ASPARTYL-PHOSPHATE PHOSPHATASE YISI"/>
    <property type="match status" value="1"/>
</dbReference>
<dbReference type="InterPro" id="IPR036638">
    <property type="entry name" value="HLH_DNA-bd_sf"/>
</dbReference>
<keyword evidence="2" id="KW-1185">Reference proteome</keyword>
<dbReference type="InterPro" id="IPR018540">
    <property type="entry name" value="Spo0E-like"/>
</dbReference>
<dbReference type="InterPro" id="IPR037208">
    <property type="entry name" value="Spo0E-like_sf"/>
</dbReference>
<proteinExistence type="predicted"/>
<organism evidence="1 2">
    <name type="scientific">Bacillus benzoevorans</name>
    <dbReference type="NCBI Taxonomy" id="1456"/>
    <lineage>
        <taxon>Bacteria</taxon>
        <taxon>Bacillati</taxon>
        <taxon>Bacillota</taxon>
        <taxon>Bacilli</taxon>
        <taxon>Bacillales</taxon>
        <taxon>Bacillaceae</taxon>
        <taxon>Bacillus</taxon>
    </lineage>
</organism>
<evidence type="ECO:0000313" key="1">
    <source>
        <dbReference type="EMBL" id="MBB6446958.1"/>
    </source>
</evidence>
<protein>
    <recommendedName>
        <fullName evidence="3">Aspartyl-phosphate phosphatase Spo0E family protein</fullName>
    </recommendedName>
</protein>
<comment type="caution">
    <text evidence="1">The sequence shown here is derived from an EMBL/GenBank/DDBJ whole genome shotgun (WGS) entry which is preliminary data.</text>
</comment>
<evidence type="ECO:0000313" key="2">
    <source>
        <dbReference type="Proteomes" id="UP000531594"/>
    </source>
</evidence>
<dbReference type="Gene3D" id="4.10.280.10">
    <property type="entry name" value="Helix-loop-helix DNA-binding domain"/>
    <property type="match status" value="1"/>
</dbReference>
<dbReference type="EMBL" id="JACHGK010000015">
    <property type="protein sequence ID" value="MBB6446958.1"/>
    <property type="molecule type" value="Genomic_DNA"/>
</dbReference>
<dbReference type="SUPFAM" id="SSF140500">
    <property type="entry name" value="BAS1536-like"/>
    <property type="match status" value="1"/>
</dbReference>
<evidence type="ECO:0008006" key="3">
    <source>
        <dbReference type="Google" id="ProtNLM"/>
    </source>
</evidence>
<gene>
    <name evidence="1" type="ORF">HNR53_003625</name>
</gene>
<dbReference type="GO" id="GO:0046983">
    <property type="term" value="F:protein dimerization activity"/>
    <property type="evidence" value="ECO:0007669"/>
    <property type="project" value="InterPro"/>
</dbReference>
<reference evidence="1 2" key="1">
    <citation type="submission" date="2020-08" db="EMBL/GenBank/DDBJ databases">
        <title>Genomic Encyclopedia of Type Strains, Phase IV (KMG-IV): sequencing the most valuable type-strain genomes for metagenomic binning, comparative biology and taxonomic classification.</title>
        <authorList>
            <person name="Goeker M."/>
        </authorList>
    </citation>
    <scope>NUCLEOTIDE SEQUENCE [LARGE SCALE GENOMIC DNA]</scope>
    <source>
        <strain evidence="1 2">DSM 5391</strain>
    </source>
</reference>
<dbReference type="GO" id="GO:0043937">
    <property type="term" value="P:regulation of sporulation"/>
    <property type="evidence" value="ECO:0007669"/>
    <property type="project" value="InterPro"/>
</dbReference>
<name>A0A7X0HUA6_9BACI</name>
<sequence>MFVEVDKLEDRINQLRRELIETAENTGLNSHDTLHCSQTLDKHITVYQKYLKFNSVNKKKCRKK</sequence>
<dbReference type="Pfam" id="PF09388">
    <property type="entry name" value="SpoOE-like"/>
    <property type="match status" value="1"/>
</dbReference>
<accession>A0A7X0HUA6</accession>
<dbReference type="PANTHER" id="PTHR41263">
    <property type="entry name" value="ASPARTYL-PHOSPHATE PHOSPHATASE YISI"/>
    <property type="match status" value="1"/>
</dbReference>
<dbReference type="Proteomes" id="UP000531594">
    <property type="component" value="Unassembled WGS sequence"/>
</dbReference>
<dbReference type="RefSeq" id="WP_184528442.1">
    <property type="nucleotide sequence ID" value="NZ_JACHGK010000015.1"/>
</dbReference>
<dbReference type="AlphaFoldDB" id="A0A7X0HUA6"/>